<dbReference type="EMBL" id="CP024962">
    <property type="protein sequence ID" value="ATZ16707.1"/>
    <property type="molecule type" value="Genomic_DNA"/>
</dbReference>
<protein>
    <recommendedName>
        <fullName evidence="1">Single-stranded DNA-binding protein</fullName>
        <shortName evidence="1">SSB</shortName>
    </recommendedName>
</protein>
<evidence type="ECO:0000313" key="4">
    <source>
        <dbReference type="Proteomes" id="UP000232222"/>
    </source>
</evidence>
<reference evidence="3 4" key="1">
    <citation type="submission" date="2017-11" db="EMBL/GenBank/DDBJ databases">
        <title>Genome sequence of Entomoplasma freundtii BARC 318 (ATCC 51999).</title>
        <authorList>
            <person name="Lo W.-S."/>
            <person name="Gasparich G.E."/>
            <person name="Kuo C.-H."/>
        </authorList>
    </citation>
    <scope>NUCLEOTIDE SEQUENCE [LARGE SCALE GENOMIC DNA]</scope>
    <source>
        <strain evidence="3 4">BARC 318</strain>
    </source>
</reference>
<dbReference type="GO" id="GO:0003697">
    <property type="term" value="F:single-stranded DNA binding"/>
    <property type="evidence" value="ECO:0007669"/>
    <property type="project" value="UniProtKB-UniRule"/>
</dbReference>
<dbReference type="HAMAP" id="MF_00984">
    <property type="entry name" value="SSB"/>
    <property type="match status" value="1"/>
</dbReference>
<name>A0A2K8NSF9_9MOLU</name>
<dbReference type="NCBIfam" id="TIGR00621">
    <property type="entry name" value="ssb"/>
    <property type="match status" value="1"/>
</dbReference>
<dbReference type="InterPro" id="IPR012340">
    <property type="entry name" value="NA-bd_OB-fold"/>
</dbReference>
<sequence>MNAVSLVGRITQDLVLRETQGGADGPSKFVFFTVATSEFANGNETTNFVPCVAWGHTAENMTKFLHKGSMIGVTGRITVRSKQENGQYQTIVNVRADRVEFLESKNATHNASANVAYNSSPSQSFNPKDPFANTPNFEPLRSDNIVQPITNDNNSLNNSTTLPNKNDEVMSDIDDSILWD</sequence>
<dbReference type="InterPro" id="IPR011344">
    <property type="entry name" value="ssDNA-bd"/>
</dbReference>
<dbReference type="GO" id="GO:0009295">
    <property type="term" value="C:nucleoid"/>
    <property type="evidence" value="ECO:0007669"/>
    <property type="project" value="TreeGrafter"/>
</dbReference>
<dbReference type="InterPro" id="IPR000424">
    <property type="entry name" value="Primosome_PriB/ssb"/>
</dbReference>
<dbReference type="KEGG" id="efr:EFREU_v1c06870"/>
<dbReference type="RefSeq" id="WP_100609786.1">
    <property type="nucleotide sequence ID" value="NZ_CP024962.1"/>
</dbReference>
<feature type="region of interest" description="Disordered" evidence="2">
    <location>
        <begin position="117"/>
        <end position="180"/>
    </location>
</feature>
<evidence type="ECO:0000256" key="1">
    <source>
        <dbReference type="HAMAP-Rule" id="MF_00984"/>
    </source>
</evidence>
<gene>
    <name evidence="3" type="primary">ssb</name>
    <name evidence="3" type="ORF">EFREU_v1c06870</name>
</gene>
<dbReference type="PANTHER" id="PTHR10302:SF27">
    <property type="entry name" value="SINGLE-STRANDED DNA-BINDING PROTEIN"/>
    <property type="match status" value="1"/>
</dbReference>
<evidence type="ECO:0000256" key="2">
    <source>
        <dbReference type="SAM" id="MobiDB-lite"/>
    </source>
</evidence>
<accession>A0A2K8NSF9</accession>
<dbReference type="OrthoDB" id="9809878at2"/>
<dbReference type="Pfam" id="PF00436">
    <property type="entry name" value="SSB"/>
    <property type="match status" value="1"/>
</dbReference>
<evidence type="ECO:0000313" key="3">
    <source>
        <dbReference type="EMBL" id="ATZ16707.1"/>
    </source>
</evidence>
<feature type="compositionally biased region" description="Low complexity" evidence="2">
    <location>
        <begin position="150"/>
        <end position="164"/>
    </location>
</feature>
<dbReference type="SUPFAM" id="SSF50249">
    <property type="entry name" value="Nucleic acid-binding proteins"/>
    <property type="match status" value="1"/>
</dbReference>
<feature type="compositionally biased region" description="Polar residues" evidence="2">
    <location>
        <begin position="117"/>
        <end position="126"/>
    </location>
</feature>
<dbReference type="Proteomes" id="UP000232222">
    <property type="component" value="Chromosome"/>
</dbReference>
<comment type="caution">
    <text evidence="1">Lacks conserved residue(s) required for the propagation of feature annotation.</text>
</comment>
<keyword evidence="1 3" id="KW-0238">DNA-binding</keyword>
<proteinExistence type="inferred from homology"/>
<dbReference type="AlphaFoldDB" id="A0A2K8NSF9"/>
<feature type="compositionally biased region" description="Acidic residues" evidence="2">
    <location>
        <begin position="169"/>
        <end position="180"/>
    </location>
</feature>
<dbReference type="PROSITE" id="PS50935">
    <property type="entry name" value="SSB"/>
    <property type="match status" value="1"/>
</dbReference>
<dbReference type="PANTHER" id="PTHR10302">
    <property type="entry name" value="SINGLE-STRANDED DNA-BINDING PROTEIN"/>
    <property type="match status" value="1"/>
</dbReference>
<dbReference type="Gene3D" id="2.40.50.140">
    <property type="entry name" value="Nucleic acid-binding proteins"/>
    <property type="match status" value="1"/>
</dbReference>
<keyword evidence="4" id="KW-1185">Reference proteome</keyword>
<organism evidence="3 4">
    <name type="scientific">Entomoplasma freundtii</name>
    <dbReference type="NCBI Taxonomy" id="74700"/>
    <lineage>
        <taxon>Bacteria</taxon>
        <taxon>Bacillati</taxon>
        <taxon>Mycoplasmatota</taxon>
        <taxon>Mollicutes</taxon>
        <taxon>Entomoplasmatales</taxon>
        <taxon>Entomoplasmataceae</taxon>
        <taxon>Entomoplasma</taxon>
    </lineage>
</organism>
<dbReference type="CDD" id="cd04496">
    <property type="entry name" value="SSB_OBF"/>
    <property type="match status" value="1"/>
</dbReference>
<dbReference type="GO" id="GO:0006260">
    <property type="term" value="P:DNA replication"/>
    <property type="evidence" value="ECO:0007669"/>
    <property type="project" value="InterPro"/>
</dbReference>
<comment type="subunit">
    <text evidence="1">Homotetramer.</text>
</comment>